<evidence type="ECO:0000256" key="4">
    <source>
        <dbReference type="ARBA" id="ARBA00023121"/>
    </source>
</evidence>
<dbReference type="GO" id="GO:0008289">
    <property type="term" value="F:lipid binding"/>
    <property type="evidence" value="ECO:0007669"/>
    <property type="project" value="UniProtKB-KW"/>
</dbReference>
<evidence type="ECO:0000256" key="3">
    <source>
        <dbReference type="ARBA" id="ARBA00022448"/>
    </source>
</evidence>
<dbReference type="InterPro" id="IPR000528">
    <property type="entry name" value="Plant_nsLTP"/>
</dbReference>
<dbReference type="InterPro" id="IPR016140">
    <property type="entry name" value="Bifunc_inhib/LTP/seed_store"/>
</dbReference>
<reference evidence="8 9" key="1">
    <citation type="journal article" date="2018" name="Nat. Genet.">
        <title>The Rosa genome provides new insights in the design of modern roses.</title>
        <authorList>
            <person name="Bendahmane M."/>
        </authorList>
    </citation>
    <scope>NUCLEOTIDE SEQUENCE [LARGE SCALE GENOMIC DNA]</scope>
    <source>
        <strain evidence="9">cv. Old Blush</strain>
    </source>
</reference>
<feature type="chain" id="PRO_5015187661" evidence="6">
    <location>
        <begin position="23"/>
        <end position="118"/>
    </location>
</feature>
<dbReference type="CDD" id="cd01960">
    <property type="entry name" value="nsLTP1"/>
    <property type="match status" value="1"/>
</dbReference>
<dbReference type="SUPFAM" id="SSF47699">
    <property type="entry name" value="Bifunctional inhibitor/lipid-transfer protein/seed storage 2S albumin"/>
    <property type="match status" value="1"/>
</dbReference>
<comment type="caution">
    <text evidence="8">The sequence shown here is derived from an EMBL/GenBank/DDBJ whole genome shotgun (WGS) entry which is preliminary data.</text>
</comment>
<keyword evidence="9" id="KW-1185">Reference proteome</keyword>
<keyword evidence="4" id="KW-0446">Lipid-binding</keyword>
<keyword evidence="5" id="KW-1015">Disulfide bond</keyword>
<dbReference type="GO" id="GO:0006869">
    <property type="term" value="P:lipid transport"/>
    <property type="evidence" value="ECO:0007669"/>
    <property type="project" value="InterPro"/>
</dbReference>
<evidence type="ECO:0000256" key="1">
    <source>
        <dbReference type="ARBA" id="ARBA00003211"/>
    </source>
</evidence>
<dbReference type="Proteomes" id="UP000238479">
    <property type="component" value="Chromosome 5"/>
</dbReference>
<evidence type="ECO:0000256" key="5">
    <source>
        <dbReference type="ARBA" id="ARBA00023157"/>
    </source>
</evidence>
<comment type="similarity">
    <text evidence="2">Belongs to the plant LTP family.</text>
</comment>
<evidence type="ECO:0000259" key="7">
    <source>
        <dbReference type="Pfam" id="PF00234"/>
    </source>
</evidence>
<evidence type="ECO:0000313" key="8">
    <source>
        <dbReference type="EMBL" id="PRQ32524.1"/>
    </source>
</evidence>
<keyword evidence="6" id="KW-0732">Signal</keyword>
<evidence type="ECO:0000256" key="2">
    <source>
        <dbReference type="ARBA" id="ARBA00009748"/>
    </source>
</evidence>
<dbReference type="PANTHER" id="PTHR33076">
    <property type="entry name" value="NON-SPECIFIC LIPID-TRANSFER PROTEIN 2-RELATED"/>
    <property type="match status" value="1"/>
</dbReference>
<organism evidence="8 9">
    <name type="scientific">Rosa chinensis</name>
    <name type="common">China rose</name>
    <dbReference type="NCBI Taxonomy" id="74649"/>
    <lineage>
        <taxon>Eukaryota</taxon>
        <taxon>Viridiplantae</taxon>
        <taxon>Streptophyta</taxon>
        <taxon>Embryophyta</taxon>
        <taxon>Tracheophyta</taxon>
        <taxon>Spermatophyta</taxon>
        <taxon>Magnoliopsida</taxon>
        <taxon>eudicotyledons</taxon>
        <taxon>Gunneridae</taxon>
        <taxon>Pentapetalae</taxon>
        <taxon>rosids</taxon>
        <taxon>fabids</taxon>
        <taxon>Rosales</taxon>
        <taxon>Rosaceae</taxon>
        <taxon>Rosoideae</taxon>
        <taxon>Rosoideae incertae sedis</taxon>
        <taxon>Rosa</taxon>
    </lineage>
</organism>
<dbReference type="OMA" id="INCDTIK"/>
<evidence type="ECO:0000256" key="6">
    <source>
        <dbReference type="SAM" id="SignalP"/>
    </source>
</evidence>
<feature type="domain" description="Bifunctional inhibitor/plant lipid transfer protein/seed storage helical" evidence="7">
    <location>
        <begin position="31"/>
        <end position="116"/>
    </location>
</feature>
<dbReference type="OrthoDB" id="1876592at2759"/>
<dbReference type="AlphaFoldDB" id="A0A2P6QEB2"/>
<proteinExistence type="inferred from homology"/>
<dbReference type="Gene3D" id="1.10.110.10">
    <property type="entry name" value="Plant lipid-transfer and hydrophobic proteins"/>
    <property type="match status" value="1"/>
</dbReference>
<dbReference type="InterPro" id="IPR036312">
    <property type="entry name" value="Bifun_inhib/LTP/seed_sf"/>
</dbReference>
<evidence type="ECO:0000313" key="9">
    <source>
        <dbReference type="Proteomes" id="UP000238479"/>
    </source>
</evidence>
<dbReference type="Pfam" id="PF00234">
    <property type="entry name" value="Tryp_alpha_amyl"/>
    <property type="match status" value="1"/>
</dbReference>
<dbReference type="STRING" id="74649.A0A2P6QEB2"/>
<dbReference type="EMBL" id="PDCK01000043">
    <property type="protein sequence ID" value="PRQ32524.1"/>
    <property type="molecule type" value="Genomic_DNA"/>
</dbReference>
<gene>
    <name evidence="8" type="ORF">RchiOBHm_Chr5g0047311</name>
</gene>
<accession>A0A2P6QEB2</accession>
<protein>
    <submittedName>
        <fullName evidence="8">Putative plant lipid transfer protein/Par allergen</fullName>
    </submittedName>
</protein>
<dbReference type="Gramene" id="PRQ32524">
    <property type="protein sequence ID" value="PRQ32524"/>
    <property type="gene ID" value="RchiOBHm_Chr5g0047311"/>
</dbReference>
<feature type="signal peptide" evidence="6">
    <location>
        <begin position="1"/>
        <end position="22"/>
    </location>
</feature>
<sequence length="118" mass="12565">MENKVASLLAFALAMTAIVLNASPPNGDITCQTALLVLMPCKPYLESSGPPTPSVFCCNGVQNVTAQATTTEIRRSLCECFKQAAASMSIDTKKLEQLPQFCQVSIPVPLDPSIDCSK</sequence>
<comment type="function">
    <text evidence="1">Plant non-specific lipid-transfer proteins transfer phospholipids as well as galactolipids across membranes. May play a role in wax or cutin deposition in the cell walls of expanding epidermal cells and certain secretory tissues.</text>
</comment>
<keyword evidence="3" id="KW-0813">Transport</keyword>
<dbReference type="PRINTS" id="PR00382">
    <property type="entry name" value="LIPIDTRNSFER"/>
</dbReference>
<name>A0A2P6QEB2_ROSCH</name>